<evidence type="ECO:0000256" key="7">
    <source>
        <dbReference type="ARBA" id="ARBA00022884"/>
    </source>
</evidence>
<dbReference type="GO" id="GO:0005829">
    <property type="term" value="C:cytosol"/>
    <property type="evidence" value="ECO:0007669"/>
    <property type="project" value="UniProtKB-SubCell"/>
</dbReference>
<dbReference type="Proteomes" id="UP000033140">
    <property type="component" value="Unassembled WGS sequence"/>
</dbReference>
<dbReference type="InterPro" id="IPR050897">
    <property type="entry name" value="SMAUG/VTS1_RNA-bind"/>
</dbReference>
<dbReference type="InterPro" id="IPR057327">
    <property type="entry name" value="Vts1_dom"/>
</dbReference>
<reference evidence="16 17" key="2">
    <citation type="journal article" date="2014" name="J. Gen. Appl. Microbiol.">
        <title>The early diverging ascomycetous budding yeast Saitoella complicata has three histone deacetylases belonging to the Clr6, Hos2, and Rpd3 lineages.</title>
        <authorList>
            <person name="Nishida H."/>
            <person name="Matsumoto T."/>
            <person name="Kondo S."/>
            <person name="Hamamoto M."/>
            <person name="Yoshikawa H."/>
        </authorList>
    </citation>
    <scope>NUCLEOTIDE SEQUENCE [LARGE SCALE GENOMIC DNA]</scope>
    <source>
        <strain evidence="16 17">NRRL Y-17804</strain>
    </source>
</reference>
<evidence type="ECO:0000256" key="2">
    <source>
        <dbReference type="ARBA" id="ARBA00004514"/>
    </source>
</evidence>
<proteinExistence type="inferred from homology"/>
<evidence type="ECO:0000256" key="4">
    <source>
        <dbReference type="ARBA" id="ARBA00022448"/>
    </source>
</evidence>
<dbReference type="InterPro" id="IPR011893">
    <property type="entry name" value="Selenoprotein_Rdx-typ"/>
</dbReference>
<feature type="compositionally biased region" description="Basic and acidic residues" evidence="14">
    <location>
        <begin position="803"/>
        <end position="815"/>
    </location>
</feature>
<keyword evidence="9" id="KW-0676">Redox-active center</keyword>
<dbReference type="InterPro" id="IPR036249">
    <property type="entry name" value="Thioredoxin-like_sf"/>
</dbReference>
<dbReference type="GO" id="GO:0000289">
    <property type="term" value="P:nuclear-transcribed mRNA poly(A) tail shortening"/>
    <property type="evidence" value="ECO:0007669"/>
    <property type="project" value="TreeGrafter"/>
</dbReference>
<evidence type="ECO:0000256" key="6">
    <source>
        <dbReference type="ARBA" id="ARBA00022741"/>
    </source>
</evidence>
<feature type="domain" description="SAM" evidence="15">
    <location>
        <begin position="619"/>
        <end position="676"/>
    </location>
</feature>
<comment type="similarity">
    <text evidence="3">Belongs to the VTS1 family.</text>
</comment>
<comment type="subcellular location">
    <subcellularLocation>
        <location evidence="1">Cytoplasm</location>
        <location evidence="1">P-body</location>
    </subcellularLocation>
    <subcellularLocation>
        <location evidence="2">Cytoplasm</location>
        <location evidence="2">Cytosol</location>
    </subcellularLocation>
</comment>
<name>A0A0E9NEK4_SAICN</name>
<feature type="region of interest" description="Disordered" evidence="14">
    <location>
        <begin position="785"/>
        <end position="840"/>
    </location>
</feature>
<feature type="compositionally biased region" description="Basic and acidic residues" evidence="14">
    <location>
        <begin position="785"/>
        <end position="796"/>
    </location>
</feature>
<sequence>MRRPIQRGQTIEAIAKEDGRDIHGQAPQENGIHSEDLATYPLRFSEEKRLVFEYSLQDLNAYHGGKAFERGDLCWRGNVWDGVSFEVAFMEFPFCIEVRTRSFRIYQQIYDRLCQPNTCNNLIRKMSANFNTPDSLRLPSQRSHHLRASGDFSAFQSPLSARSARPASEIFLASTSHRNASRAGAGGAMSPPPADDPESQAMDQWLQDLAHYESTLEEMAAASLDTNFKEELSAIEQWFRVLSEAERTAALYSLLNGTTSVQKRFLIQVLREMLRSDPMSQLLSPANYDKDVIQGQLSAAMSGLSIPSPSLASHPNRKSTALDASTVSNLFPDAAAAIAKERARLQNRRSVAFDHPQSPLWGTTGTPTSVRASEIIRPKSADLTGGWPTSASRLSASAQSPRVMSGSFVPDSPFGGPSGGSWASMVNTPLVPMFSQSTSSQSATTNANALREALAQQQQQVLQQHRQIILDSDVRKFRRGAKSPAPSTPGSNAGAYAGTPTSATNIVMYDEHGRLTALPQRAPTSPLLSGQRPRSPGLTSPLASAYPTTAGWTVPIGIQSPQANGFLAAFPPSSPILGLDAAGYLSDHSGRSVHRNGSQRRASSSKPQEDPTNPELLSDLSAWLRSLRLHKYTDNFTGLTWQDMVEMGDAELDAIGVNALGARRKLLKCFEQVREARDKGELVQYRTPTLTNSMSAQPVYPRVSIAFCTQCKWLLRAAWYAQELMSTFSTDIGEVALQPSTGGTFIVTLSTGPNEDHLVWDRKAEGGFPDSKDLKKRIRNVIQPERDLGHVDKHGSAEGLGAAKDKKEPKEKIESAEGAVQEDAETGEPAETEEICLDCQ</sequence>
<dbReference type="GO" id="GO:0000166">
    <property type="term" value="F:nucleotide binding"/>
    <property type="evidence" value="ECO:0007669"/>
    <property type="project" value="UniProtKB-KW"/>
</dbReference>
<dbReference type="Pfam" id="PF07647">
    <property type="entry name" value="SAM_2"/>
    <property type="match status" value="1"/>
</dbReference>
<dbReference type="SUPFAM" id="SSF47769">
    <property type="entry name" value="SAM/Pointed domain"/>
    <property type="match status" value="1"/>
</dbReference>
<evidence type="ECO:0000256" key="8">
    <source>
        <dbReference type="ARBA" id="ARBA00022927"/>
    </source>
</evidence>
<dbReference type="NCBIfam" id="TIGR02174">
    <property type="entry name" value="CXXU_selWTH"/>
    <property type="match status" value="1"/>
</dbReference>
<evidence type="ECO:0000256" key="10">
    <source>
        <dbReference type="ARBA" id="ARBA00024046"/>
    </source>
</evidence>
<dbReference type="PANTHER" id="PTHR12515:SF5">
    <property type="entry name" value="PROTEIN SMAUG"/>
    <property type="match status" value="1"/>
</dbReference>
<evidence type="ECO:0000259" key="15">
    <source>
        <dbReference type="PROSITE" id="PS50105"/>
    </source>
</evidence>
<evidence type="ECO:0000256" key="14">
    <source>
        <dbReference type="SAM" id="MobiDB-lite"/>
    </source>
</evidence>
<dbReference type="Gene3D" id="3.40.30.10">
    <property type="entry name" value="Glutaredoxin"/>
    <property type="match status" value="1"/>
</dbReference>
<organism evidence="16 17">
    <name type="scientific">Saitoella complicata (strain BCRC 22490 / CBS 7301 / JCM 7358 / NBRC 10748 / NRRL Y-17804)</name>
    <dbReference type="NCBI Taxonomy" id="698492"/>
    <lineage>
        <taxon>Eukaryota</taxon>
        <taxon>Fungi</taxon>
        <taxon>Dikarya</taxon>
        <taxon>Ascomycota</taxon>
        <taxon>Taphrinomycotina</taxon>
        <taxon>Taphrinomycotina incertae sedis</taxon>
        <taxon>Saitoella</taxon>
    </lineage>
</organism>
<keyword evidence="8" id="KW-0653">Protein transport</keyword>
<comment type="caution">
    <text evidence="16">The sequence shown here is derived from an EMBL/GenBank/DDBJ whole genome shotgun (WGS) entry which is preliminary data.</text>
</comment>
<feature type="region of interest" description="Disordered" evidence="14">
    <location>
        <begin position="478"/>
        <end position="499"/>
    </location>
</feature>
<dbReference type="Pfam" id="PF25479">
    <property type="entry name" value="Vts1"/>
    <property type="match status" value="1"/>
</dbReference>
<comment type="subunit">
    <text evidence="10">Monomer. Binds to RNA.</text>
</comment>
<dbReference type="AlphaFoldDB" id="A0A0E9NEK4"/>
<feature type="region of interest" description="Disordered" evidence="14">
    <location>
        <begin position="521"/>
        <end position="542"/>
    </location>
</feature>
<dbReference type="InterPro" id="IPR013761">
    <property type="entry name" value="SAM/pointed_sf"/>
</dbReference>
<keyword evidence="5" id="KW-0963">Cytoplasm</keyword>
<keyword evidence="6" id="KW-0547">Nucleotide-binding</keyword>
<dbReference type="SMART" id="SM00454">
    <property type="entry name" value="SAM"/>
    <property type="match status" value="1"/>
</dbReference>
<dbReference type="GO" id="GO:0003729">
    <property type="term" value="F:mRNA binding"/>
    <property type="evidence" value="ECO:0007669"/>
    <property type="project" value="TreeGrafter"/>
</dbReference>
<dbReference type="GO" id="GO:0015031">
    <property type="term" value="P:protein transport"/>
    <property type="evidence" value="ECO:0007669"/>
    <property type="project" value="UniProtKB-KW"/>
</dbReference>
<evidence type="ECO:0000256" key="9">
    <source>
        <dbReference type="ARBA" id="ARBA00023284"/>
    </source>
</evidence>
<keyword evidence="4" id="KW-0813">Transport</keyword>
<keyword evidence="7" id="KW-0694">RNA-binding</keyword>
<evidence type="ECO:0000256" key="12">
    <source>
        <dbReference type="ARBA" id="ARBA00073291"/>
    </source>
</evidence>
<dbReference type="Pfam" id="PF10262">
    <property type="entry name" value="Rdx"/>
    <property type="match status" value="1"/>
</dbReference>
<gene>
    <name evidence="16" type="ORF">G7K_2423-t1</name>
</gene>
<dbReference type="PROSITE" id="PS50105">
    <property type="entry name" value="SAM_DOMAIN"/>
    <property type="match status" value="1"/>
</dbReference>
<reference evidence="16 17" key="1">
    <citation type="journal article" date="2011" name="J. Gen. Appl. Microbiol.">
        <title>Draft genome sequencing of the enigmatic yeast Saitoella complicata.</title>
        <authorList>
            <person name="Nishida H."/>
            <person name="Hamamoto M."/>
            <person name="Sugiyama J."/>
        </authorList>
    </citation>
    <scope>NUCLEOTIDE SEQUENCE [LARGE SCALE GENOMIC DNA]</scope>
    <source>
        <strain evidence="16 17">NRRL Y-17804</strain>
    </source>
</reference>
<feature type="coiled-coil region" evidence="13">
    <location>
        <begin position="440"/>
        <end position="467"/>
    </location>
</feature>
<dbReference type="PANTHER" id="PTHR12515">
    <property type="entry name" value="STERILE ALPHA MOTIF DOMAIN CONTAINING PROTEIN 4-RELATED"/>
    <property type="match status" value="1"/>
</dbReference>
<reference evidence="16 17" key="3">
    <citation type="journal article" date="2015" name="Genome Announc.">
        <title>Draft Genome Sequence of the Archiascomycetous Yeast Saitoella complicata.</title>
        <authorList>
            <person name="Yamauchi K."/>
            <person name="Kondo S."/>
            <person name="Hamamoto M."/>
            <person name="Takahashi Y."/>
            <person name="Ogura Y."/>
            <person name="Hayashi T."/>
            <person name="Nishida H."/>
        </authorList>
    </citation>
    <scope>NUCLEOTIDE SEQUENCE [LARGE SCALE GENOMIC DNA]</scope>
    <source>
        <strain evidence="16 17">NRRL Y-17804</strain>
    </source>
</reference>
<evidence type="ECO:0000256" key="1">
    <source>
        <dbReference type="ARBA" id="ARBA00004201"/>
    </source>
</evidence>
<dbReference type="InterPro" id="IPR001660">
    <property type="entry name" value="SAM"/>
</dbReference>
<protein>
    <recommendedName>
        <fullName evidence="11">RNA-binding protein VTS1</fullName>
    </recommendedName>
    <alternativeName>
        <fullName evidence="12">RNA-binding protein vts1</fullName>
    </alternativeName>
</protein>
<evidence type="ECO:0000256" key="3">
    <source>
        <dbReference type="ARBA" id="ARBA00007325"/>
    </source>
</evidence>
<feature type="compositionally biased region" description="Acidic residues" evidence="14">
    <location>
        <begin position="820"/>
        <end position="840"/>
    </location>
</feature>
<dbReference type="Gene3D" id="1.10.150.50">
    <property type="entry name" value="Transcription Factor, Ets-1"/>
    <property type="match status" value="1"/>
</dbReference>
<keyword evidence="13" id="KW-0175">Coiled coil</keyword>
<evidence type="ECO:0000256" key="5">
    <source>
        <dbReference type="ARBA" id="ARBA00022490"/>
    </source>
</evidence>
<dbReference type="FunFam" id="1.10.150.50:FF:000033">
    <property type="entry name" value="Protein vts1, variant"/>
    <property type="match status" value="1"/>
</dbReference>
<evidence type="ECO:0000256" key="11">
    <source>
        <dbReference type="ARBA" id="ARBA00024136"/>
    </source>
</evidence>
<dbReference type="EMBL" id="BACD03000013">
    <property type="protein sequence ID" value="GAO48243.1"/>
    <property type="molecule type" value="Genomic_DNA"/>
</dbReference>
<keyword evidence="17" id="KW-1185">Reference proteome</keyword>
<accession>A0A0E9NEK4</accession>
<feature type="region of interest" description="Disordered" evidence="14">
    <location>
        <begin position="588"/>
        <end position="615"/>
    </location>
</feature>
<evidence type="ECO:0000313" key="16">
    <source>
        <dbReference type="EMBL" id="GAO48243.1"/>
    </source>
</evidence>
<evidence type="ECO:0000313" key="17">
    <source>
        <dbReference type="Proteomes" id="UP000033140"/>
    </source>
</evidence>
<dbReference type="SUPFAM" id="SSF52833">
    <property type="entry name" value="Thioredoxin-like"/>
    <property type="match status" value="1"/>
</dbReference>
<dbReference type="GO" id="GO:0000932">
    <property type="term" value="C:P-body"/>
    <property type="evidence" value="ECO:0007669"/>
    <property type="project" value="UniProtKB-SubCell"/>
</dbReference>
<evidence type="ECO:0000256" key="13">
    <source>
        <dbReference type="SAM" id="Coils"/>
    </source>
</evidence>